<dbReference type="RefSeq" id="WP_132144828.1">
    <property type="nucleotide sequence ID" value="NZ_SMCS01000005.1"/>
</dbReference>
<organism evidence="1 2">
    <name type="scientific">Luteibacter rhizovicinus</name>
    <dbReference type="NCBI Taxonomy" id="242606"/>
    <lineage>
        <taxon>Bacteria</taxon>
        <taxon>Pseudomonadati</taxon>
        <taxon>Pseudomonadota</taxon>
        <taxon>Gammaproteobacteria</taxon>
        <taxon>Lysobacterales</taxon>
        <taxon>Rhodanobacteraceae</taxon>
        <taxon>Luteibacter</taxon>
    </lineage>
</organism>
<sequence length="247" mass="26377">MSTVSHGVDMLVLERRGVVTLGQRRAFALVPAPGVGMVDLAQGAALASIGDTSPEGCLLAGLAHPVAGGAVRTLAHTPQRHLSGADVEGHPYRKGDRTAVESWLDASCSHLPAWFDERIDEYAASGDESWIVVDADRPLGIVRWRDELRPGVRGCCEALRREGIATVLMYDGDVTMGASLAVHAGIDHVLATDDPVLHGEGVAVCARTRPVLGGGLYLGDDLAKATATIMRSRRPYGRWLPRLLRHL</sequence>
<dbReference type="GO" id="GO:0016787">
    <property type="term" value="F:hydrolase activity"/>
    <property type="evidence" value="ECO:0007669"/>
    <property type="project" value="UniProtKB-KW"/>
</dbReference>
<dbReference type="GO" id="GO:0016020">
    <property type="term" value="C:membrane"/>
    <property type="evidence" value="ECO:0007669"/>
    <property type="project" value="InterPro"/>
</dbReference>
<dbReference type="PANTHER" id="PTHR43743:SF1">
    <property type="entry name" value="POTASSIUM-TRANSPORTING ATPASE ATP-BINDING SUBUNIT"/>
    <property type="match status" value="1"/>
</dbReference>
<keyword evidence="2" id="KW-1185">Reference proteome</keyword>
<comment type="caution">
    <text evidence="1">The sequence shown here is derived from an EMBL/GenBank/DDBJ whole genome shotgun (WGS) entry which is preliminary data.</text>
</comment>
<dbReference type="GO" id="GO:0008556">
    <property type="term" value="F:P-type potassium transmembrane transporter activity"/>
    <property type="evidence" value="ECO:0007669"/>
    <property type="project" value="InterPro"/>
</dbReference>
<proteinExistence type="predicted"/>
<dbReference type="PANTHER" id="PTHR43743">
    <property type="entry name" value="POTASSIUM-TRANSPORTING ATPASE ATP-BINDING SUBUNIT"/>
    <property type="match status" value="1"/>
</dbReference>
<reference evidence="1 2" key="1">
    <citation type="submission" date="2019-03" db="EMBL/GenBank/DDBJ databases">
        <title>Above-ground endophytic microbial communities from plants in different locations in the United States.</title>
        <authorList>
            <person name="Frank C."/>
        </authorList>
    </citation>
    <scope>NUCLEOTIDE SEQUENCE [LARGE SCALE GENOMIC DNA]</scope>
    <source>
        <strain evidence="1 2">LP_13_YM</strain>
    </source>
</reference>
<dbReference type="GO" id="GO:0005524">
    <property type="term" value="F:ATP binding"/>
    <property type="evidence" value="ECO:0007669"/>
    <property type="project" value="UniProtKB-KW"/>
</dbReference>
<accession>A0A4R3YLP2</accession>
<protein>
    <submittedName>
        <fullName evidence="1">Haloacid dehalogenase-like hydrolase</fullName>
    </submittedName>
</protein>
<evidence type="ECO:0000313" key="2">
    <source>
        <dbReference type="Proteomes" id="UP000295645"/>
    </source>
</evidence>
<dbReference type="AlphaFoldDB" id="A0A4R3YLP2"/>
<keyword evidence="1" id="KW-0378">Hydrolase</keyword>
<name>A0A4R3YLP2_9GAMM</name>
<dbReference type="Proteomes" id="UP000295645">
    <property type="component" value="Unassembled WGS sequence"/>
</dbReference>
<dbReference type="InterPro" id="IPR006391">
    <property type="entry name" value="P-type_ATPase_bsu_IA"/>
</dbReference>
<dbReference type="InterPro" id="IPR023299">
    <property type="entry name" value="ATPase_P-typ_cyto_dom_N"/>
</dbReference>
<gene>
    <name evidence="1" type="ORF">EC912_10566</name>
</gene>
<dbReference type="EMBL" id="SMCS01000005">
    <property type="protein sequence ID" value="TCV93206.1"/>
    <property type="molecule type" value="Genomic_DNA"/>
</dbReference>
<dbReference type="SUPFAM" id="SSF81660">
    <property type="entry name" value="Metal cation-transporting ATPase, ATP-binding domain N"/>
    <property type="match status" value="1"/>
</dbReference>
<evidence type="ECO:0000313" key="1">
    <source>
        <dbReference type="EMBL" id="TCV93206.1"/>
    </source>
</evidence>
<dbReference type="Gene3D" id="3.40.1110.10">
    <property type="entry name" value="Calcium-transporting ATPase, cytoplasmic domain N"/>
    <property type="match status" value="1"/>
</dbReference>